<comment type="caution">
    <text evidence="3">The sequence shown here is derived from an EMBL/GenBank/DDBJ whole genome shotgun (WGS) entry which is preliminary data.</text>
</comment>
<dbReference type="InterPro" id="IPR043168">
    <property type="entry name" value="DegV_C"/>
</dbReference>
<evidence type="ECO:0000313" key="4">
    <source>
        <dbReference type="Proteomes" id="UP000824145"/>
    </source>
</evidence>
<dbReference type="EMBL" id="DVNJ01000024">
    <property type="protein sequence ID" value="HIU63010.1"/>
    <property type="molecule type" value="Genomic_DNA"/>
</dbReference>
<dbReference type="NCBIfam" id="TIGR00762">
    <property type="entry name" value="DegV"/>
    <property type="match status" value="1"/>
</dbReference>
<organism evidence="3 4">
    <name type="scientific">Candidatus Caccalectryoclostridium excrementigallinarum</name>
    <dbReference type="NCBI Taxonomy" id="2840710"/>
    <lineage>
        <taxon>Bacteria</taxon>
        <taxon>Bacillati</taxon>
        <taxon>Bacillota</taxon>
        <taxon>Clostridia</taxon>
        <taxon>Christensenellales</taxon>
        <taxon>Christensenellaceae</taxon>
        <taxon>Christensenellaceae incertae sedis</taxon>
        <taxon>Candidatus Caccalectryoclostridium</taxon>
    </lineage>
</organism>
<name>A0A9D1MM27_9FIRM</name>
<reference evidence="3" key="2">
    <citation type="journal article" date="2021" name="PeerJ">
        <title>Extensive microbial diversity within the chicken gut microbiome revealed by metagenomics and culture.</title>
        <authorList>
            <person name="Gilroy R."/>
            <person name="Ravi A."/>
            <person name="Getino M."/>
            <person name="Pursley I."/>
            <person name="Horton D.L."/>
            <person name="Alikhan N.F."/>
            <person name="Baker D."/>
            <person name="Gharbi K."/>
            <person name="Hall N."/>
            <person name="Watson M."/>
            <person name="Adriaenssens E.M."/>
            <person name="Foster-Nyarko E."/>
            <person name="Jarju S."/>
            <person name="Secka A."/>
            <person name="Antonio M."/>
            <person name="Oren A."/>
            <person name="Chaudhuri R.R."/>
            <person name="La Ragione R."/>
            <person name="Hildebrand F."/>
            <person name="Pallen M.J."/>
        </authorList>
    </citation>
    <scope>NUCLEOTIDE SEQUENCE</scope>
    <source>
        <strain evidence="3">9366</strain>
    </source>
</reference>
<dbReference type="PANTHER" id="PTHR33434:SF3">
    <property type="entry name" value="DEGV DOMAIN-CONTAINING PROTEIN YITS"/>
    <property type="match status" value="1"/>
</dbReference>
<protein>
    <submittedName>
        <fullName evidence="3">DegV family protein</fullName>
    </submittedName>
</protein>
<dbReference type="SUPFAM" id="SSF82549">
    <property type="entry name" value="DAK1/DegV-like"/>
    <property type="match status" value="1"/>
</dbReference>
<dbReference type="InterPro" id="IPR003797">
    <property type="entry name" value="DegV"/>
</dbReference>
<sequence>MSIFIFSDTTADYPADAPRKDVEILPMAVRIGNDEYDNINSFITAKEFYTRMRGGEMGNTSMVQPFLAQERFEEKLKAGYDVLYLAFSSALSGTYAGCARVAKELAEKYPERKIIAVDSLNASMGEGLLLWYTVKKRDEGASFEELCEYVKYLVEKGVALFTVDDLTHLARLGRCSKASAMIGTLMNIKPVLHVDEQGRLMPYAKVMSRKKALKALVDGMEERMLPASEQKKVYIGHGDCLDDANLVKKMIQDRFGIEDVEVGDIGPVIGTHTNAGVVALFFLGNSK</sequence>
<accession>A0A9D1MM27</accession>
<dbReference type="AlphaFoldDB" id="A0A9D1MM27"/>
<dbReference type="Gene3D" id="3.40.50.10440">
    <property type="entry name" value="Dihydroxyacetone kinase, domain 1"/>
    <property type="match status" value="1"/>
</dbReference>
<evidence type="ECO:0000256" key="2">
    <source>
        <dbReference type="ARBA" id="ARBA00023121"/>
    </source>
</evidence>
<dbReference type="InterPro" id="IPR050270">
    <property type="entry name" value="DegV_domain_contain"/>
</dbReference>
<gene>
    <name evidence="3" type="ORF">IAB07_04525</name>
</gene>
<reference evidence="3" key="1">
    <citation type="submission" date="2020-10" db="EMBL/GenBank/DDBJ databases">
        <authorList>
            <person name="Gilroy R."/>
        </authorList>
    </citation>
    <scope>NUCLEOTIDE SEQUENCE</scope>
    <source>
        <strain evidence="3">9366</strain>
    </source>
</reference>
<evidence type="ECO:0000256" key="1">
    <source>
        <dbReference type="ARBA" id="ARBA00003238"/>
    </source>
</evidence>
<dbReference type="PROSITE" id="PS51482">
    <property type="entry name" value="DEGV"/>
    <property type="match status" value="1"/>
</dbReference>
<evidence type="ECO:0000313" key="3">
    <source>
        <dbReference type="EMBL" id="HIU63010.1"/>
    </source>
</evidence>
<comment type="function">
    <text evidence="1">May bind long-chain fatty acids, such as palmitate, and may play a role in lipid transport or fatty acid metabolism.</text>
</comment>
<dbReference type="Gene3D" id="2.20.28.50">
    <property type="entry name" value="degv family protein"/>
    <property type="match status" value="1"/>
</dbReference>
<dbReference type="Proteomes" id="UP000824145">
    <property type="component" value="Unassembled WGS sequence"/>
</dbReference>
<dbReference type="Pfam" id="PF02645">
    <property type="entry name" value="DegV"/>
    <property type="match status" value="1"/>
</dbReference>
<dbReference type="PANTHER" id="PTHR33434">
    <property type="entry name" value="DEGV DOMAIN-CONTAINING PROTEIN DR_1986-RELATED"/>
    <property type="match status" value="1"/>
</dbReference>
<keyword evidence="2" id="KW-0446">Lipid-binding</keyword>
<dbReference type="GO" id="GO:0008289">
    <property type="term" value="F:lipid binding"/>
    <property type="evidence" value="ECO:0007669"/>
    <property type="project" value="UniProtKB-KW"/>
</dbReference>
<proteinExistence type="predicted"/>
<dbReference type="Gene3D" id="3.30.1180.10">
    <property type="match status" value="1"/>
</dbReference>